<accession>A0AAD7J9Y9</accession>
<gene>
    <name evidence="10" type="ORF">DFH07DRAFT_817234</name>
</gene>
<evidence type="ECO:0000256" key="7">
    <source>
        <dbReference type="ARBA" id="ARBA00073387"/>
    </source>
</evidence>
<keyword evidence="2" id="KW-0963">Cytoplasm</keyword>
<evidence type="ECO:0000256" key="9">
    <source>
        <dbReference type="ARBA" id="ARBA00083222"/>
    </source>
</evidence>
<keyword evidence="4" id="KW-0067">ATP-binding</keyword>
<dbReference type="Proteomes" id="UP001215280">
    <property type="component" value="Unassembled WGS sequence"/>
</dbReference>
<dbReference type="PRINTS" id="PR00190">
    <property type="entry name" value="ACTIN"/>
</dbReference>
<dbReference type="EMBL" id="JARJLG010000052">
    <property type="protein sequence ID" value="KAJ7759323.1"/>
    <property type="molecule type" value="Genomic_DNA"/>
</dbReference>
<comment type="subcellular location">
    <subcellularLocation>
        <location evidence="1">Cytoplasm</location>
        <location evidence="1">Cytoskeleton</location>
    </subcellularLocation>
</comment>
<dbReference type="PANTHER" id="PTHR11937">
    <property type="entry name" value="ACTIN"/>
    <property type="match status" value="1"/>
</dbReference>
<keyword evidence="3" id="KW-0547">Nucleotide-binding</keyword>
<organism evidence="10 11">
    <name type="scientific">Mycena maculata</name>
    <dbReference type="NCBI Taxonomy" id="230809"/>
    <lineage>
        <taxon>Eukaryota</taxon>
        <taxon>Fungi</taxon>
        <taxon>Dikarya</taxon>
        <taxon>Basidiomycota</taxon>
        <taxon>Agaricomycotina</taxon>
        <taxon>Agaricomycetes</taxon>
        <taxon>Agaricomycetidae</taxon>
        <taxon>Agaricales</taxon>
        <taxon>Marasmiineae</taxon>
        <taxon>Mycenaceae</taxon>
        <taxon>Mycena</taxon>
    </lineage>
</organism>
<dbReference type="GO" id="GO:0005869">
    <property type="term" value="C:dynactin complex"/>
    <property type="evidence" value="ECO:0007669"/>
    <property type="project" value="UniProtKB-ARBA"/>
</dbReference>
<evidence type="ECO:0000256" key="4">
    <source>
        <dbReference type="ARBA" id="ARBA00022840"/>
    </source>
</evidence>
<dbReference type="SMART" id="SM00268">
    <property type="entry name" value="ACTIN"/>
    <property type="match status" value="1"/>
</dbReference>
<evidence type="ECO:0000256" key="6">
    <source>
        <dbReference type="ARBA" id="ARBA00038483"/>
    </source>
</evidence>
<keyword evidence="5" id="KW-0206">Cytoskeleton</keyword>
<dbReference type="AlphaFoldDB" id="A0AAD7J9Y9"/>
<dbReference type="Gene3D" id="3.30.420.40">
    <property type="match status" value="2"/>
</dbReference>
<dbReference type="FunFam" id="3.90.640.10:FF:000007">
    <property type="entry name" value="Actin like 7B"/>
    <property type="match status" value="1"/>
</dbReference>
<reference evidence="10" key="1">
    <citation type="submission" date="2023-03" db="EMBL/GenBank/DDBJ databases">
        <title>Massive genome expansion in bonnet fungi (Mycena s.s.) driven by repeated elements and novel gene families across ecological guilds.</title>
        <authorList>
            <consortium name="Lawrence Berkeley National Laboratory"/>
            <person name="Harder C.B."/>
            <person name="Miyauchi S."/>
            <person name="Viragh M."/>
            <person name="Kuo A."/>
            <person name="Thoen E."/>
            <person name="Andreopoulos B."/>
            <person name="Lu D."/>
            <person name="Skrede I."/>
            <person name="Drula E."/>
            <person name="Henrissat B."/>
            <person name="Morin E."/>
            <person name="Kohler A."/>
            <person name="Barry K."/>
            <person name="LaButti K."/>
            <person name="Morin E."/>
            <person name="Salamov A."/>
            <person name="Lipzen A."/>
            <person name="Mereny Z."/>
            <person name="Hegedus B."/>
            <person name="Baldrian P."/>
            <person name="Stursova M."/>
            <person name="Weitz H."/>
            <person name="Taylor A."/>
            <person name="Grigoriev I.V."/>
            <person name="Nagy L.G."/>
            <person name="Martin F."/>
            <person name="Kauserud H."/>
        </authorList>
    </citation>
    <scope>NUCLEOTIDE SEQUENCE</scope>
    <source>
        <strain evidence="10">CBHHK188m</strain>
    </source>
</reference>
<dbReference type="FunFam" id="3.30.420.40:FF:000148">
    <property type="entry name" value="Actin, alpha skeletal muscle"/>
    <property type="match status" value="1"/>
</dbReference>
<evidence type="ECO:0000256" key="1">
    <source>
        <dbReference type="ARBA" id="ARBA00004245"/>
    </source>
</evidence>
<dbReference type="InterPro" id="IPR004000">
    <property type="entry name" value="Actin"/>
</dbReference>
<evidence type="ECO:0000313" key="11">
    <source>
        <dbReference type="Proteomes" id="UP001215280"/>
    </source>
</evidence>
<evidence type="ECO:0000256" key="3">
    <source>
        <dbReference type="ARBA" id="ARBA00022741"/>
    </source>
</evidence>
<dbReference type="Pfam" id="PF00022">
    <property type="entry name" value="Actin"/>
    <property type="match status" value="1"/>
</dbReference>
<name>A0AAD7J9Y9_9AGAR</name>
<protein>
    <recommendedName>
        <fullName evidence="7">Centractin</fullName>
    </recommendedName>
    <alternativeName>
        <fullName evidence="8">Actin-like protein</fullName>
    </alternativeName>
    <alternativeName>
        <fullName evidence="9">Actin-related protein 1</fullName>
    </alternativeName>
</protein>
<sequence length="332" mass="36921">MGDDLAALVLDNGSGTCKAGCKRIAGDDGPRVVLPSIVGRPRHQNIMVGFKHKDAYVGEEAQATRGIMGLKHPIQHGIVTNWADMEKVWEHIFSNELRVPPDTQPLLMTEPPRNPPENREKAAQIMFETFNVPALYLKNQAGLSFGYHCRPDSNTGIVVDCGETVTHVVPMYEGCALSHATIRLDVAGQDVVEYLSRMLMERGYPLTTSVEREIARDIKERMCYIAQDFHQQLKSPTDQKDYEFPDGQVIPIGDECFRAPEVLFTPSLLGSDLPGVHDIVYKSVQKCDPDLQRLLYRRVMLSGGSTLFPGFADRLQKELTGLAPPGVKVYIS</sequence>
<dbReference type="InterPro" id="IPR043129">
    <property type="entry name" value="ATPase_NBD"/>
</dbReference>
<comment type="similarity">
    <text evidence="6">Belongs to the actin family. ARP1 subfamily.</text>
</comment>
<keyword evidence="11" id="KW-1185">Reference proteome</keyword>
<proteinExistence type="inferred from homology"/>
<evidence type="ECO:0000256" key="8">
    <source>
        <dbReference type="ARBA" id="ARBA00076361"/>
    </source>
</evidence>
<evidence type="ECO:0000256" key="2">
    <source>
        <dbReference type="ARBA" id="ARBA00022490"/>
    </source>
</evidence>
<evidence type="ECO:0000313" key="10">
    <source>
        <dbReference type="EMBL" id="KAJ7759323.1"/>
    </source>
</evidence>
<comment type="caution">
    <text evidence="10">The sequence shown here is derived from an EMBL/GenBank/DDBJ whole genome shotgun (WGS) entry which is preliminary data.</text>
</comment>
<dbReference type="GO" id="GO:0005524">
    <property type="term" value="F:ATP binding"/>
    <property type="evidence" value="ECO:0007669"/>
    <property type="project" value="UniProtKB-KW"/>
</dbReference>
<evidence type="ECO:0000256" key="5">
    <source>
        <dbReference type="ARBA" id="ARBA00023212"/>
    </source>
</evidence>
<dbReference type="SUPFAM" id="SSF53067">
    <property type="entry name" value="Actin-like ATPase domain"/>
    <property type="match status" value="2"/>
</dbReference>
<dbReference type="Gene3D" id="3.90.640.10">
    <property type="entry name" value="Actin, Chain A, domain 4"/>
    <property type="match status" value="1"/>
</dbReference>